<reference evidence="1" key="1">
    <citation type="submission" date="2020-07" db="EMBL/GenBank/DDBJ databases">
        <title>Campylobacter molothri sp. nov. isolated from wild birds.</title>
        <authorList>
            <person name="Miller W.G."/>
            <person name="Chapman M.H."/>
            <person name="Yee E."/>
            <person name="Lopes B.S."/>
            <person name="Forbes K.J."/>
        </authorList>
    </citation>
    <scope>NUCLEOTIDE SEQUENCE</scope>
    <source>
        <strain evidence="1">RM9754</strain>
    </source>
</reference>
<accession>A0ACC5W3S0</accession>
<gene>
    <name evidence="1" type="ORF">H2252_07805</name>
</gene>
<organism evidence="1 2">
    <name type="scientific">Campylobacter molothri</name>
    <dbReference type="NCBI Taxonomy" id="1032242"/>
    <lineage>
        <taxon>Bacteria</taxon>
        <taxon>Pseudomonadati</taxon>
        <taxon>Campylobacterota</taxon>
        <taxon>Epsilonproteobacteria</taxon>
        <taxon>Campylobacterales</taxon>
        <taxon>Campylobacteraceae</taxon>
        <taxon>Campylobacter</taxon>
    </lineage>
</organism>
<dbReference type="Proteomes" id="UP001319828">
    <property type="component" value="Unassembled WGS sequence"/>
</dbReference>
<comment type="caution">
    <text evidence="1">The sequence shown here is derived from an EMBL/GenBank/DDBJ whole genome shotgun (WGS) entry which is preliminary data.</text>
</comment>
<name>A0ACC5W3S0_9BACT</name>
<sequence>NITFYKFIFDETRIVERKKDEAIENALWHLSMNGIKAESNELKNLVTKDKIKEIIKSKIKLLIF</sequence>
<protein>
    <submittedName>
        <fullName evidence="1">Class I SAM-dependent methyltransferase</fullName>
    </submittedName>
</protein>
<evidence type="ECO:0000313" key="1">
    <source>
        <dbReference type="EMBL" id="MBZ7975269.1"/>
    </source>
</evidence>
<feature type="non-terminal residue" evidence="1">
    <location>
        <position position="1"/>
    </location>
</feature>
<keyword evidence="1" id="KW-0808">Transferase</keyword>
<keyword evidence="1" id="KW-0489">Methyltransferase</keyword>
<evidence type="ECO:0000313" key="2">
    <source>
        <dbReference type="Proteomes" id="UP001319828"/>
    </source>
</evidence>
<keyword evidence="2" id="KW-1185">Reference proteome</keyword>
<proteinExistence type="predicted"/>
<dbReference type="EMBL" id="JACHUQ010000063">
    <property type="protein sequence ID" value="MBZ7975269.1"/>
    <property type="molecule type" value="Genomic_DNA"/>
</dbReference>